<name>A0A366UBK2_ENTGA</name>
<dbReference type="AlphaFoldDB" id="A0A366UBK2"/>
<dbReference type="Pfam" id="PF17802">
    <property type="entry name" value="SpaA"/>
    <property type="match status" value="1"/>
</dbReference>
<dbReference type="InterPro" id="IPR032364">
    <property type="entry name" value="GramPos_pilinD1_N"/>
</dbReference>
<protein>
    <submittedName>
        <fullName evidence="4">SpaH/EbpB family LPXTG-anchored major pilin</fullName>
    </submittedName>
</protein>
<evidence type="ECO:0000259" key="3">
    <source>
        <dbReference type="Pfam" id="PF17802"/>
    </source>
</evidence>
<reference evidence="4 8" key="3">
    <citation type="submission" date="2023-06" db="EMBL/GenBank/DDBJ databases">
        <title>Acute promotion of culturable opportunistic pathogens and persistent increase of antibiotic resistance following antibiotic exposure in mouse gut microbiota.</title>
        <authorList>
            <person name="Li L."/>
            <person name="Wang B."/>
            <person name="Sun Y."/>
            <person name="Wang M."/>
            <person name="Xu H."/>
        </authorList>
    </citation>
    <scope>NUCLEOTIDE SEQUENCE [LARGE SCALE GENOMIC DNA]</scope>
    <source>
        <strain evidence="4 8">CRI2_2</strain>
    </source>
</reference>
<dbReference type="EMBL" id="JASUBT010000001">
    <property type="protein sequence ID" value="MDL4934464.1"/>
    <property type="molecule type" value="Genomic_DNA"/>
</dbReference>
<dbReference type="InterPro" id="IPR041033">
    <property type="entry name" value="SpaA_PFL_dom_1"/>
</dbReference>
<dbReference type="InterPro" id="IPR048052">
    <property type="entry name" value="FM1-like"/>
</dbReference>
<dbReference type="Pfam" id="PF16555">
    <property type="entry name" value="GramPos_pilinD1"/>
    <property type="match status" value="1"/>
</dbReference>
<dbReference type="EMBL" id="CP050485">
    <property type="protein sequence ID" value="QOG28576.1"/>
    <property type="molecule type" value="Genomic_DNA"/>
</dbReference>
<evidence type="ECO:0000256" key="1">
    <source>
        <dbReference type="SAM" id="Phobius"/>
    </source>
</evidence>
<accession>A0A366UBK2</accession>
<sequence>MKNESLVLGRFLLFFMTIALVLFGGNPLVTHAATTAPDTTSPRSITIHAISGEASSQNQLGDNNGSELSTIGQQLLENIRFNAVKVQPIAGQSPVTINPNDPSTYNVVGSVISGTTDSNGTAVLPIGASDANDGYYLVRQATQSGGITTISPFIVQMPYDDTSTNPDGTWVYDVNVYPKLAGSGSKGSDKLIDLGDGTQTNKQSSVFAGGDVTWNLVTVFSPSMRAIQEGSPSPTTVYGSFLLTDQLSDNLVYESISFDVGLQSTTDNTVSAVTSLNFISGTDYTLNTTNNQLTLTLTDAGIDKVLAILPTPVNANQQPVFIPNVTTSVVSDFEYGQIGNSYSTEITNAFGVDLSVSSSNGATPVYPPGSTATPTTTPEVYLGSVQIKKIDSISNSPLAGATFKIALTSEDASANRFIQQDAQGNLYAPGDVPSGLATNDYEATTDAGGIAEFNGLRLTDFTEAGNGTNISQANTTYYLMETVAPTGYGIIGEPIEVQASIDPGTVMSEVENILSGSEIQLPFTGGSGFIIVLLVAGTAIVLAFLIRRKPAKDA</sequence>
<gene>
    <name evidence="6" type="ORF">EGM181_15565</name>
    <name evidence="5" type="ORF">P7E30_06400</name>
    <name evidence="4" type="ORF">QRX88_01880</name>
</gene>
<reference evidence="5" key="2">
    <citation type="submission" date="2023-03" db="EMBL/GenBank/DDBJ databases">
        <authorList>
            <person name="Shen W."/>
            <person name="Cai J."/>
        </authorList>
    </citation>
    <scope>NUCLEOTIDE SEQUENCE</scope>
    <source>
        <strain evidence="5">K69-2</strain>
    </source>
</reference>
<keyword evidence="1" id="KW-0472">Membrane</keyword>
<dbReference type="Gene3D" id="2.60.40.10">
    <property type="entry name" value="Immunoglobulins"/>
    <property type="match status" value="2"/>
</dbReference>
<feature type="domain" description="SpaA-like prealbumin fold" evidence="3">
    <location>
        <begin position="383"/>
        <end position="510"/>
    </location>
</feature>
<proteinExistence type="predicted"/>
<keyword evidence="1" id="KW-1133">Transmembrane helix</keyword>
<evidence type="ECO:0000313" key="4">
    <source>
        <dbReference type="EMBL" id="MDL4934464.1"/>
    </source>
</evidence>
<evidence type="ECO:0000259" key="2">
    <source>
        <dbReference type="Pfam" id="PF16555"/>
    </source>
</evidence>
<dbReference type="EMBL" id="JARPZN010000003">
    <property type="protein sequence ID" value="MDT2689830.1"/>
    <property type="molecule type" value="Genomic_DNA"/>
</dbReference>
<feature type="transmembrane region" description="Helical" evidence="1">
    <location>
        <begin position="523"/>
        <end position="546"/>
    </location>
</feature>
<dbReference type="Proteomes" id="UP001241571">
    <property type="component" value="Unassembled WGS sequence"/>
</dbReference>
<evidence type="ECO:0000313" key="6">
    <source>
        <dbReference type="EMBL" id="QOG28576.1"/>
    </source>
</evidence>
<dbReference type="Proteomes" id="UP000516696">
    <property type="component" value="Chromosome"/>
</dbReference>
<dbReference type="Proteomes" id="UP001183682">
    <property type="component" value="Unassembled WGS sequence"/>
</dbReference>
<dbReference type="Gene3D" id="2.60.40.740">
    <property type="match status" value="1"/>
</dbReference>
<feature type="domain" description="Gram-positive pilin subunit D1 N-terminal" evidence="2">
    <location>
        <begin position="45"/>
        <end position="179"/>
    </location>
</feature>
<dbReference type="NCBIfam" id="NF033902">
    <property type="entry name" value="iso_D2_wall_anc"/>
    <property type="match status" value="1"/>
</dbReference>
<keyword evidence="1" id="KW-0812">Transmembrane</keyword>
<reference evidence="6 7" key="1">
    <citation type="submission" date="2020-03" db="EMBL/GenBank/DDBJ databases">
        <title>Characterization of ganglioside-mimicking enterococci.</title>
        <authorList>
            <person name="Patry R.T."/>
            <person name="Nothaft H."/>
            <person name="Bridger R."/>
            <person name="Shajahan A."/>
            <person name="Huynh S."/>
            <person name="Sanchez S."/>
            <person name="Azadi P."/>
            <person name="Cooper K."/>
            <person name="Miller W.G."/>
            <person name="Parker C.T."/>
            <person name="Wells L."/>
            <person name="Szymanski C.M."/>
        </authorList>
    </citation>
    <scope>NUCLEOTIDE SEQUENCE [LARGE SCALE GENOMIC DNA]</scope>
    <source>
        <strain evidence="6 7">EGM181</strain>
    </source>
</reference>
<evidence type="ECO:0000313" key="8">
    <source>
        <dbReference type="Proteomes" id="UP001241571"/>
    </source>
</evidence>
<evidence type="ECO:0000313" key="7">
    <source>
        <dbReference type="Proteomes" id="UP000516696"/>
    </source>
</evidence>
<dbReference type="InterPro" id="IPR013783">
    <property type="entry name" value="Ig-like_fold"/>
</dbReference>
<organism evidence="4 8">
    <name type="scientific">Enterococcus gallinarum</name>
    <dbReference type="NCBI Taxonomy" id="1353"/>
    <lineage>
        <taxon>Bacteria</taxon>
        <taxon>Bacillati</taxon>
        <taxon>Bacillota</taxon>
        <taxon>Bacilli</taxon>
        <taxon>Lactobacillales</taxon>
        <taxon>Enterococcaceae</taxon>
        <taxon>Enterococcus</taxon>
    </lineage>
</organism>
<evidence type="ECO:0000313" key="5">
    <source>
        <dbReference type="EMBL" id="MDT2689830.1"/>
    </source>
</evidence>
<dbReference type="RefSeq" id="WP_113849170.1">
    <property type="nucleotide sequence ID" value="NZ_CP050485.1"/>
</dbReference>